<dbReference type="Gene3D" id="1.10.1660.10">
    <property type="match status" value="1"/>
</dbReference>
<dbReference type="InterPro" id="IPR000551">
    <property type="entry name" value="MerR-type_HTH_dom"/>
</dbReference>
<dbReference type="PANTHER" id="PTHR30204">
    <property type="entry name" value="REDOX-CYCLING DRUG-SENSING TRANSCRIPTIONAL ACTIVATOR SOXR"/>
    <property type="match status" value="1"/>
</dbReference>
<reference evidence="3" key="1">
    <citation type="journal article" date="2014" name="Int. J. Syst. Evol. Microbiol.">
        <title>Complete genome sequence of Corynebacterium casei LMG S-19264T (=DSM 44701T), isolated from a smear-ripened cheese.</title>
        <authorList>
            <consortium name="US DOE Joint Genome Institute (JGI-PGF)"/>
            <person name="Walter F."/>
            <person name="Albersmeier A."/>
            <person name="Kalinowski J."/>
            <person name="Ruckert C."/>
        </authorList>
    </citation>
    <scope>NUCLEOTIDE SEQUENCE</scope>
    <source>
        <strain evidence="3">CGMCC 4.3508</strain>
    </source>
</reference>
<evidence type="ECO:0000313" key="4">
    <source>
        <dbReference type="Proteomes" id="UP000638263"/>
    </source>
</evidence>
<name>A0A917VVV1_9NOCA</name>
<comment type="caution">
    <text evidence="3">The sequence shown here is derived from an EMBL/GenBank/DDBJ whole genome shotgun (WGS) entry which is preliminary data.</text>
</comment>
<sequence>MRIGELAAATGTSQRLLRYYEERGLLTPERTTNGYRRYAETAVGDVTRIRRLLAAGLPIRVINEVLDCEWDGADYVEPCMEPALRAELAALDSKLDDLRHRRSELLGLIEHIGSR</sequence>
<dbReference type="SUPFAM" id="SSF46955">
    <property type="entry name" value="Putative DNA-binding domain"/>
    <property type="match status" value="1"/>
</dbReference>
<keyword evidence="1" id="KW-0238">DNA-binding</keyword>
<dbReference type="InterPro" id="IPR047057">
    <property type="entry name" value="MerR_fam"/>
</dbReference>
<keyword evidence="4" id="KW-1185">Reference proteome</keyword>
<evidence type="ECO:0000256" key="1">
    <source>
        <dbReference type="ARBA" id="ARBA00023125"/>
    </source>
</evidence>
<dbReference type="AlphaFoldDB" id="A0A917VVV1"/>
<evidence type="ECO:0000313" key="3">
    <source>
        <dbReference type="EMBL" id="GGL29088.1"/>
    </source>
</evidence>
<evidence type="ECO:0000259" key="2">
    <source>
        <dbReference type="PROSITE" id="PS50937"/>
    </source>
</evidence>
<dbReference type="SMART" id="SM00422">
    <property type="entry name" value="HTH_MERR"/>
    <property type="match status" value="1"/>
</dbReference>
<dbReference type="PANTHER" id="PTHR30204:SF93">
    <property type="entry name" value="HTH MERR-TYPE DOMAIN-CONTAINING PROTEIN"/>
    <property type="match status" value="1"/>
</dbReference>
<dbReference type="GO" id="GO:0003677">
    <property type="term" value="F:DNA binding"/>
    <property type="evidence" value="ECO:0007669"/>
    <property type="project" value="UniProtKB-KW"/>
</dbReference>
<dbReference type="Proteomes" id="UP000638263">
    <property type="component" value="Unassembled WGS sequence"/>
</dbReference>
<accession>A0A917VVV1</accession>
<gene>
    <name evidence="3" type="ORF">GCM10011588_49930</name>
</gene>
<dbReference type="EMBL" id="BMMH01000011">
    <property type="protein sequence ID" value="GGL29088.1"/>
    <property type="molecule type" value="Genomic_DNA"/>
</dbReference>
<dbReference type="Pfam" id="PF13411">
    <property type="entry name" value="MerR_1"/>
    <property type="match status" value="1"/>
</dbReference>
<reference evidence="3" key="2">
    <citation type="submission" date="2020-09" db="EMBL/GenBank/DDBJ databases">
        <authorList>
            <person name="Sun Q."/>
            <person name="Zhou Y."/>
        </authorList>
    </citation>
    <scope>NUCLEOTIDE SEQUENCE</scope>
    <source>
        <strain evidence="3">CGMCC 4.3508</strain>
    </source>
</reference>
<organism evidence="3 4">
    <name type="scientific">Nocardia jinanensis</name>
    <dbReference type="NCBI Taxonomy" id="382504"/>
    <lineage>
        <taxon>Bacteria</taxon>
        <taxon>Bacillati</taxon>
        <taxon>Actinomycetota</taxon>
        <taxon>Actinomycetes</taxon>
        <taxon>Mycobacteriales</taxon>
        <taxon>Nocardiaceae</taxon>
        <taxon>Nocardia</taxon>
    </lineage>
</organism>
<dbReference type="PROSITE" id="PS50937">
    <property type="entry name" value="HTH_MERR_2"/>
    <property type="match status" value="1"/>
</dbReference>
<dbReference type="GO" id="GO:0003700">
    <property type="term" value="F:DNA-binding transcription factor activity"/>
    <property type="evidence" value="ECO:0007669"/>
    <property type="project" value="InterPro"/>
</dbReference>
<protein>
    <submittedName>
        <fullName evidence="3">MerR family transcriptional regulator</fullName>
    </submittedName>
</protein>
<dbReference type="RefSeq" id="WP_062999741.1">
    <property type="nucleotide sequence ID" value="NZ_BMMH01000011.1"/>
</dbReference>
<feature type="domain" description="HTH merR-type" evidence="2">
    <location>
        <begin position="1"/>
        <end position="68"/>
    </location>
</feature>
<dbReference type="PRINTS" id="PR00040">
    <property type="entry name" value="HTHMERR"/>
</dbReference>
<proteinExistence type="predicted"/>
<dbReference type="InterPro" id="IPR009061">
    <property type="entry name" value="DNA-bd_dom_put_sf"/>
</dbReference>